<protein>
    <submittedName>
        <fullName evidence="1">Uncharacterized protein</fullName>
    </submittedName>
</protein>
<dbReference type="OrthoDB" id="2088066at2"/>
<reference evidence="1 2" key="1">
    <citation type="submission" date="2019-04" db="EMBL/GenBank/DDBJ databases">
        <title>Genome sequencing of Clostridium botulinum Groups I-IV and Clostridium butyricum.</title>
        <authorList>
            <person name="Brunt J."/>
            <person name="Van Vliet A.H.M."/>
            <person name="Stringer S.C."/>
            <person name="Carter A.T."/>
            <person name="Peck M.W."/>
        </authorList>
    </citation>
    <scope>NUCLEOTIDE SEQUENCE [LARGE SCALE GENOMIC DNA]</scope>
    <source>
        <strain evidence="1 2">1605</strain>
    </source>
</reference>
<gene>
    <name evidence="1" type="ORF">FC774_12700</name>
</gene>
<dbReference type="Proteomes" id="UP000476820">
    <property type="component" value="Unassembled WGS sequence"/>
</dbReference>
<evidence type="ECO:0000313" key="1">
    <source>
        <dbReference type="EMBL" id="NFF88717.1"/>
    </source>
</evidence>
<name>A0A0M1M2J0_CLOBO</name>
<proteinExistence type="predicted"/>
<dbReference type="AlphaFoldDB" id="A0A0M1M2J0"/>
<accession>A0A0M1M2J0</accession>
<organism evidence="1 2">
    <name type="scientific">Clostridium botulinum</name>
    <dbReference type="NCBI Taxonomy" id="1491"/>
    <lineage>
        <taxon>Bacteria</taxon>
        <taxon>Bacillati</taxon>
        <taxon>Bacillota</taxon>
        <taxon>Clostridia</taxon>
        <taxon>Eubacteriales</taxon>
        <taxon>Clostridiaceae</taxon>
        <taxon>Clostridium</taxon>
    </lineage>
</organism>
<evidence type="ECO:0000313" key="2">
    <source>
        <dbReference type="Proteomes" id="UP000476820"/>
    </source>
</evidence>
<sequence length="102" mass="11384">MAKRLSGSAGTGDKIMKNSNLFKSTFKSKSQDKEENTYYFDVIFDKQVGSFTIVINENGLIDNNRSLLSMNGFPTTLGLYKDPSLNKVAKVLVDNLKINNQI</sequence>
<comment type="caution">
    <text evidence="1">The sequence shown here is derived from an EMBL/GenBank/DDBJ whole genome shotgun (WGS) entry which is preliminary data.</text>
</comment>
<dbReference type="EMBL" id="SWOV01000037">
    <property type="protein sequence ID" value="NFF88717.1"/>
    <property type="molecule type" value="Genomic_DNA"/>
</dbReference>
<dbReference type="RefSeq" id="WP_053532479.1">
    <property type="nucleotide sequence ID" value="NZ_LFPA01000150.1"/>
</dbReference>